<feature type="transmembrane region" description="Helical" evidence="3">
    <location>
        <begin position="63"/>
        <end position="82"/>
    </location>
</feature>
<accession>A0A2M7Q4F5</accession>
<dbReference type="PANTHER" id="PTHR30627">
    <property type="entry name" value="PEPTIDOGLYCAN D,D-TRANSPEPTIDASE"/>
    <property type="match status" value="1"/>
</dbReference>
<evidence type="ECO:0008006" key="8">
    <source>
        <dbReference type="Google" id="ProtNLM"/>
    </source>
</evidence>
<dbReference type="InterPro" id="IPR050515">
    <property type="entry name" value="Beta-lactam/transpept"/>
</dbReference>
<comment type="caution">
    <text evidence="6">The sequence shown here is derived from an EMBL/GenBank/DDBJ whole genome shotgun (WGS) entry which is preliminary data.</text>
</comment>
<keyword evidence="3" id="KW-0812">Transmembrane</keyword>
<dbReference type="InterPro" id="IPR012338">
    <property type="entry name" value="Beta-lactam/transpept-like"/>
</dbReference>
<proteinExistence type="predicted"/>
<dbReference type="GO" id="GO:0005886">
    <property type="term" value="C:plasma membrane"/>
    <property type="evidence" value="ECO:0007669"/>
    <property type="project" value="TreeGrafter"/>
</dbReference>
<dbReference type="Proteomes" id="UP000230732">
    <property type="component" value="Unassembled WGS sequence"/>
</dbReference>
<dbReference type="GO" id="GO:0008658">
    <property type="term" value="F:penicillin binding"/>
    <property type="evidence" value="ECO:0007669"/>
    <property type="project" value="InterPro"/>
</dbReference>
<evidence type="ECO:0000259" key="4">
    <source>
        <dbReference type="Pfam" id="PF00905"/>
    </source>
</evidence>
<evidence type="ECO:0000259" key="5">
    <source>
        <dbReference type="Pfam" id="PF03717"/>
    </source>
</evidence>
<evidence type="ECO:0000313" key="6">
    <source>
        <dbReference type="EMBL" id="PIY58263.1"/>
    </source>
</evidence>
<dbReference type="PANTHER" id="PTHR30627:SF1">
    <property type="entry name" value="PEPTIDOGLYCAN D,D-TRANSPEPTIDASE FTSI"/>
    <property type="match status" value="1"/>
</dbReference>
<evidence type="ECO:0000256" key="2">
    <source>
        <dbReference type="ARBA" id="ARBA00023136"/>
    </source>
</evidence>
<dbReference type="GO" id="GO:0071555">
    <property type="term" value="P:cell wall organization"/>
    <property type="evidence" value="ECO:0007669"/>
    <property type="project" value="TreeGrafter"/>
</dbReference>
<feature type="domain" description="Penicillin-binding protein transpeptidase" evidence="4">
    <location>
        <begin position="311"/>
        <end position="606"/>
    </location>
</feature>
<dbReference type="SUPFAM" id="SSF56601">
    <property type="entry name" value="beta-lactamase/transpeptidase-like"/>
    <property type="match status" value="1"/>
</dbReference>
<comment type="subcellular location">
    <subcellularLocation>
        <location evidence="1">Membrane</location>
    </subcellularLocation>
</comment>
<dbReference type="Pfam" id="PF00905">
    <property type="entry name" value="Transpeptidase"/>
    <property type="match status" value="1"/>
</dbReference>
<evidence type="ECO:0000256" key="1">
    <source>
        <dbReference type="ARBA" id="ARBA00004370"/>
    </source>
</evidence>
<sequence length="628" mass="70156">MGGEYRILDLGWVIASTRCNPAPLDCFALLAMTWNRPRNDGKIMFRNSKLKNTKNQTMKDRRLYNIWFINTGVLLVALLLIIRLGHIQIAKGEYYKNLAESKYLVSKVATFDRGTIFFQEKNGRRVSAATIIPSYSLIIDPTRISNAKALADKLLNIIKFDQEEFIFRAGKKDDKYEEIVKNLSKKDVESILELGENGVTIDNNPKRFYPGGRVAAQVLGFVGSYGSRRITQTGMYGLERYYNDTLERSGKNNSPSFFADIFLKPVASILFDRKSEGNLVTTIEPTVQGFLERVLEDDVLKKYDAVSAGGIIMNPKTGEIYAMATMPSFDPNSFSKEKNQSVFSNPLVDGVYEMGSIIKPLTIAAGLDAGVVTASTTYDDKGYRIVNTKRISNYDGKGRGVVALQEILNQSLNTGTMFIFDRLGKDKFREYFNAFGLDEETGIDLPNESVGNLRNLESSRDIEYATASFGQGISMTPIATIRALASLANGGVLVTPHVVTRIEYSLGLPREFVSSNERRVLKKETSEEISRMLTVVVDKALLGGTVKMEHYSIAAKTGTAQIVEDGAYSEKDYLHTFFGYSPSYDPKFIVLLTLKNPHGEAYASHTLSSPFMQITKFLLNYYEIPPDR</sequence>
<dbReference type="Gene3D" id="3.40.710.10">
    <property type="entry name" value="DD-peptidase/beta-lactamase superfamily"/>
    <property type="match status" value="1"/>
</dbReference>
<gene>
    <name evidence="6" type="ORF">COY98_02475</name>
</gene>
<protein>
    <recommendedName>
        <fullName evidence="8">Penicillin-binding protein transpeptidase domain-containing protein</fullName>
    </recommendedName>
</protein>
<dbReference type="InterPro" id="IPR036138">
    <property type="entry name" value="PBP_dimer_sf"/>
</dbReference>
<keyword evidence="2 3" id="KW-0472">Membrane</keyword>
<reference evidence="7" key="1">
    <citation type="submission" date="2017-09" db="EMBL/GenBank/DDBJ databases">
        <title>Depth-based differentiation of microbial function through sediment-hosted aquifers and enrichment of novel symbionts in the deep terrestrial subsurface.</title>
        <authorList>
            <person name="Probst A.J."/>
            <person name="Ladd B."/>
            <person name="Jarett J.K."/>
            <person name="Geller-Mcgrath D.E."/>
            <person name="Sieber C.M.K."/>
            <person name="Emerson J.B."/>
            <person name="Anantharaman K."/>
            <person name="Thomas B.C."/>
            <person name="Malmstrom R."/>
            <person name="Stieglmeier M."/>
            <person name="Klingl A."/>
            <person name="Woyke T."/>
            <person name="Ryan C.M."/>
            <person name="Banfield J.F."/>
        </authorList>
    </citation>
    <scope>NUCLEOTIDE SEQUENCE [LARGE SCALE GENOMIC DNA]</scope>
</reference>
<evidence type="ECO:0000313" key="7">
    <source>
        <dbReference type="Proteomes" id="UP000230732"/>
    </source>
</evidence>
<organism evidence="6 7">
    <name type="scientific">Candidatus Yonathbacteria bacterium CG_4_10_14_0_8_um_filter_43_17</name>
    <dbReference type="NCBI Taxonomy" id="1975099"/>
    <lineage>
        <taxon>Bacteria</taxon>
        <taxon>Candidatus Yonathiibacteriota</taxon>
    </lineage>
</organism>
<dbReference type="Pfam" id="PF03717">
    <property type="entry name" value="PBP_dimer"/>
    <property type="match status" value="1"/>
</dbReference>
<dbReference type="SUPFAM" id="SSF56519">
    <property type="entry name" value="Penicillin binding protein dimerisation domain"/>
    <property type="match status" value="1"/>
</dbReference>
<dbReference type="Gene3D" id="3.90.1310.10">
    <property type="entry name" value="Penicillin-binding protein 2a (Domain 2)"/>
    <property type="match status" value="1"/>
</dbReference>
<keyword evidence="3" id="KW-1133">Transmembrane helix</keyword>
<evidence type="ECO:0000256" key="3">
    <source>
        <dbReference type="SAM" id="Phobius"/>
    </source>
</evidence>
<dbReference type="EMBL" id="PFKX01000043">
    <property type="protein sequence ID" value="PIY58263.1"/>
    <property type="molecule type" value="Genomic_DNA"/>
</dbReference>
<dbReference type="InterPro" id="IPR001460">
    <property type="entry name" value="PCN-bd_Tpept"/>
</dbReference>
<dbReference type="Gene3D" id="3.30.450.330">
    <property type="match status" value="1"/>
</dbReference>
<dbReference type="AlphaFoldDB" id="A0A2M7Q4F5"/>
<dbReference type="InterPro" id="IPR005311">
    <property type="entry name" value="PBP_dimer"/>
</dbReference>
<name>A0A2M7Q4F5_9BACT</name>
<feature type="domain" description="Penicillin-binding protein dimerisation" evidence="5">
    <location>
        <begin position="132"/>
        <end position="247"/>
    </location>
</feature>